<evidence type="ECO:0000256" key="8">
    <source>
        <dbReference type="ARBA" id="ARBA00023065"/>
    </source>
</evidence>
<evidence type="ECO:0000256" key="3">
    <source>
        <dbReference type="ARBA" id="ARBA00022448"/>
    </source>
</evidence>
<keyword evidence="6" id="KW-0809">Transit peptide</keyword>
<dbReference type="KEGG" id="ksn:43586948"/>
<feature type="transmembrane region" description="Helical" evidence="10">
    <location>
        <begin position="370"/>
        <end position="388"/>
    </location>
</feature>
<dbReference type="GO" id="GO:0045016">
    <property type="term" value="P:mitochondrial magnesium ion transmembrane transport"/>
    <property type="evidence" value="ECO:0007669"/>
    <property type="project" value="TreeGrafter"/>
</dbReference>
<comment type="similarity">
    <text evidence="2 10">Belongs to the CorA metal ion transporter (MIT) (TC 1.A.35) family.</text>
</comment>
<accession>A0A5M6C940</accession>
<gene>
    <name evidence="11" type="ORF">CI109_100508</name>
</gene>
<evidence type="ECO:0000313" key="11">
    <source>
        <dbReference type="EMBL" id="WWD16083.1"/>
    </source>
</evidence>
<keyword evidence="12" id="KW-1185">Reference proteome</keyword>
<evidence type="ECO:0000256" key="4">
    <source>
        <dbReference type="ARBA" id="ARBA00022692"/>
    </source>
</evidence>
<keyword evidence="4 10" id="KW-0812">Transmembrane</keyword>
<reference evidence="11" key="2">
    <citation type="submission" date="2024-01" db="EMBL/GenBank/DDBJ databases">
        <title>Comparative genomics of Cryptococcus and Kwoniella reveals pathogenesis evolution and contrasting modes of karyotype evolution via chromosome fusion or intercentromeric recombination.</title>
        <authorList>
            <person name="Coelho M.A."/>
            <person name="David-Palma M."/>
            <person name="Shea T."/>
            <person name="Bowers K."/>
            <person name="McGinley-Smith S."/>
            <person name="Mohammad A.W."/>
            <person name="Gnirke A."/>
            <person name="Yurkov A.M."/>
            <person name="Nowrousian M."/>
            <person name="Sun S."/>
            <person name="Cuomo C.A."/>
            <person name="Heitman J."/>
        </authorList>
    </citation>
    <scope>NUCLEOTIDE SEQUENCE</scope>
    <source>
        <strain evidence="11">CBS 12478</strain>
    </source>
</reference>
<dbReference type="OrthoDB" id="10251508at2759"/>
<feature type="transmembrane region" description="Helical" evidence="10">
    <location>
        <begin position="400"/>
        <end position="419"/>
    </location>
</feature>
<dbReference type="FunFam" id="1.20.58.340:FF:000031">
    <property type="entry name" value="Chromosome 12, whole genome shotgun sequence"/>
    <property type="match status" value="1"/>
</dbReference>
<keyword evidence="3 10" id="KW-0813">Transport</keyword>
<dbReference type="EMBL" id="CP144051">
    <property type="protein sequence ID" value="WWD16083.1"/>
    <property type="molecule type" value="Genomic_DNA"/>
</dbReference>
<keyword evidence="5 10" id="KW-0460">Magnesium</keyword>
<dbReference type="Pfam" id="PF22099">
    <property type="entry name" value="MRS2-like"/>
    <property type="match status" value="1"/>
</dbReference>
<sequence>MSKAHRLVKSLSIVSQARLSIRSQNTSILGPSCQCRTFLTRRSTSFWATSYPPDEPVVPQVPFTPPPPGVTSSNDSSAPSADGKKDRKQRYLDSLMDKAGELTLRCSILDAEGNWRAEEGKYMKSDLCREHELDPRDLRKLDSLAPSLVPIILTRKTCMLISMLHIRALIKPDRVIVFDTAGSQESEIQRRFKYHLERNIRAGLELRGEEQGGEEEIVLPYEHRALESILVATANALEEEMAFTRQLVQHLLADLEDDINRENLKKLLHYSRRIVGFQSRARYVKRAVDEVLESDEDLSAMYLTSRAQGKPRALHDHEQLELLLESFVKQVEEIVSEVDTTVANMNSTQEIAELMLDSGRNALLALDIKISIATLGIGTGALIAGLFGMNLTTELEHSPYAFIAVSGSASLVAFLVCLYGSKVLRRVRRVALSGRGPAAMDRMMTSRRWDSSVAQFSQGFNPALVNRRAAKEAIWDKMFWRRMRGGDRPDLRDPSRRAETRGQYDHLAWAQGPGAVQNPVWLEEKMKRRQAMKGFGGCPEEEDGEISRMDHRSRWSYGLEADTGKWGKGGQTRRWGRE</sequence>
<dbReference type="Proteomes" id="UP000322225">
    <property type="component" value="Chromosome 1"/>
</dbReference>
<dbReference type="InterPro" id="IPR039204">
    <property type="entry name" value="MRS2-like"/>
</dbReference>
<organism evidence="11 12">
    <name type="scientific">Kwoniella shandongensis</name>
    <dbReference type="NCBI Taxonomy" id="1734106"/>
    <lineage>
        <taxon>Eukaryota</taxon>
        <taxon>Fungi</taxon>
        <taxon>Dikarya</taxon>
        <taxon>Basidiomycota</taxon>
        <taxon>Agaricomycotina</taxon>
        <taxon>Tremellomycetes</taxon>
        <taxon>Tremellales</taxon>
        <taxon>Cryptococcaceae</taxon>
        <taxon>Kwoniella</taxon>
    </lineage>
</organism>
<keyword evidence="10" id="KW-0999">Mitochondrion inner membrane</keyword>
<dbReference type="GeneID" id="43586948"/>
<dbReference type="GO" id="GO:0005743">
    <property type="term" value="C:mitochondrial inner membrane"/>
    <property type="evidence" value="ECO:0007669"/>
    <property type="project" value="UniProtKB-SubCell"/>
</dbReference>
<dbReference type="Gene3D" id="2.40.128.330">
    <property type="match status" value="1"/>
</dbReference>
<dbReference type="CDD" id="cd12823">
    <property type="entry name" value="Mrs2_Mfm1p-like"/>
    <property type="match status" value="1"/>
</dbReference>
<dbReference type="RefSeq" id="XP_031862637.1">
    <property type="nucleotide sequence ID" value="XM_032002830.1"/>
</dbReference>
<evidence type="ECO:0000256" key="10">
    <source>
        <dbReference type="RuleBase" id="RU366042"/>
    </source>
</evidence>
<evidence type="ECO:0000256" key="6">
    <source>
        <dbReference type="ARBA" id="ARBA00022946"/>
    </source>
</evidence>
<keyword evidence="10" id="KW-0496">Mitochondrion</keyword>
<evidence type="ECO:0000256" key="2">
    <source>
        <dbReference type="ARBA" id="ARBA00009765"/>
    </source>
</evidence>
<keyword evidence="7 10" id="KW-1133">Transmembrane helix</keyword>
<dbReference type="PANTHER" id="PTHR13890">
    <property type="entry name" value="RNA SPLICING PROTEIN MRS2, MITOCHONDRIAL"/>
    <property type="match status" value="1"/>
</dbReference>
<dbReference type="GO" id="GO:0015095">
    <property type="term" value="F:magnesium ion transmembrane transporter activity"/>
    <property type="evidence" value="ECO:0007669"/>
    <property type="project" value="TreeGrafter"/>
</dbReference>
<dbReference type="PANTHER" id="PTHR13890:SF0">
    <property type="entry name" value="MAGNESIUM TRANSPORTER MRS2 HOMOLOG, MITOCHONDRIAL"/>
    <property type="match status" value="1"/>
</dbReference>
<name>A0A5M6C940_9TREE</name>
<evidence type="ECO:0000256" key="1">
    <source>
        <dbReference type="ARBA" id="ARBA00004141"/>
    </source>
</evidence>
<keyword evidence="8 10" id="KW-0406">Ion transport</keyword>
<evidence type="ECO:0000256" key="9">
    <source>
        <dbReference type="ARBA" id="ARBA00023136"/>
    </source>
</evidence>
<evidence type="ECO:0000256" key="7">
    <source>
        <dbReference type="ARBA" id="ARBA00022989"/>
    </source>
</evidence>
<protein>
    <recommendedName>
        <fullName evidence="10">Magnesium transporter</fullName>
    </recommendedName>
</protein>
<evidence type="ECO:0000313" key="12">
    <source>
        <dbReference type="Proteomes" id="UP000322225"/>
    </source>
</evidence>
<comment type="subcellular location">
    <subcellularLocation>
        <location evidence="1">Membrane</location>
        <topology evidence="1">Multi-pass membrane protein</topology>
    </subcellularLocation>
    <subcellularLocation>
        <location evidence="10">Mitochondrion inner membrane</location>
        <topology evidence="10">Multi-pass membrane protein</topology>
    </subcellularLocation>
</comment>
<reference evidence="11" key="1">
    <citation type="submission" date="2017-08" db="EMBL/GenBank/DDBJ databases">
        <authorList>
            <person name="Cuomo C."/>
            <person name="Billmyre B."/>
            <person name="Heitman J."/>
        </authorList>
    </citation>
    <scope>NUCLEOTIDE SEQUENCE</scope>
    <source>
        <strain evidence="11">CBS 12478</strain>
    </source>
</reference>
<proteinExistence type="inferred from homology"/>
<evidence type="ECO:0000256" key="5">
    <source>
        <dbReference type="ARBA" id="ARBA00022842"/>
    </source>
</evidence>
<keyword evidence="9 10" id="KW-0472">Membrane</keyword>
<dbReference type="Gene3D" id="1.20.58.340">
    <property type="entry name" value="Magnesium transport protein CorA, transmembrane region"/>
    <property type="match status" value="1"/>
</dbReference>
<dbReference type="AlphaFoldDB" id="A0A5M6C940"/>